<evidence type="ECO:0000313" key="2">
    <source>
        <dbReference type="EMBL" id="ONH99448.1"/>
    </source>
</evidence>
<keyword evidence="1" id="KW-0472">Membrane</keyword>
<accession>A0A251NJE6</accession>
<keyword evidence="1" id="KW-0812">Transmembrane</keyword>
<organism evidence="2 3">
    <name type="scientific">Prunus persica</name>
    <name type="common">Peach</name>
    <name type="synonym">Amygdalus persica</name>
    <dbReference type="NCBI Taxonomy" id="3760"/>
    <lineage>
        <taxon>Eukaryota</taxon>
        <taxon>Viridiplantae</taxon>
        <taxon>Streptophyta</taxon>
        <taxon>Embryophyta</taxon>
        <taxon>Tracheophyta</taxon>
        <taxon>Spermatophyta</taxon>
        <taxon>Magnoliopsida</taxon>
        <taxon>eudicotyledons</taxon>
        <taxon>Gunneridae</taxon>
        <taxon>Pentapetalae</taxon>
        <taxon>rosids</taxon>
        <taxon>fabids</taxon>
        <taxon>Rosales</taxon>
        <taxon>Rosaceae</taxon>
        <taxon>Amygdaloideae</taxon>
        <taxon>Amygdaleae</taxon>
        <taxon>Prunus</taxon>
    </lineage>
</organism>
<protein>
    <submittedName>
        <fullName evidence="2">Uncharacterized protein</fullName>
    </submittedName>
</protein>
<dbReference type="Pfam" id="PF07893">
    <property type="entry name" value="DUF1668"/>
    <property type="match status" value="1"/>
</dbReference>
<dbReference type="InterPro" id="IPR015915">
    <property type="entry name" value="Kelch-typ_b-propeller"/>
</dbReference>
<dbReference type="AlphaFoldDB" id="A0A251NJE6"/>
<dbReference type="Gene3D" id="2.120.10.80">
    <property type="entry name" value="Kelch-type beta propeller"/>
    <property type="match status" value="1"/>
</dbReference>
<dbReference type="EMBL" id="CM007656">
    <property type="protein sequence ID" value="ONH99448.1"/>
    <property type="molecule type" value="Genomic_DNA"/>
</dbReference>
<dbReference type="InterPro" id="IPR012871">
    <property type="entry name" value="DUF1668_ORYSA"/>
</dbReference>
<dbReference type="Proteomes" id="UP000006882">
    <property type="component" value="Chromosome G6"/>
</dbReference>
<feature type="transmembrane region" description="Helical" evidence="1">
    <location>
        <begin position="249"/>
        <end position="273"/>
    </location>
</feature>
<evidence type="ECO:0000313" key="3">
    <source>
        <dbReference type="Proteomes" id="UP000006882"/>
    </source>
</evidence>
<keyword evidence="3" id="KW-1185">Reference proteome</keyword>
<gene>
    <name evidence="2" type="ORF">PRUPE_6G029800</name>
</gene>
<dbReference type="SUPFAM" id="SSF117281">
    <property type="entry name" value="Kelch motif"/>
    <property type="match status" value="1"/>
</dbReference>
<proteinExistence type="predicted"/>
<name>A0A251NJE6_PRUPE</name>
<dbReference type="Gramene" id="ONH99448">
    <property type="protein sequence ID" value="ONH99448"/>
    <property type="gene ID" value="PRUPE_6G029800"/>
</dbReference>
<sequence>MEDGFAFQMQRVPIPTLYLCFLVGYKCGEGLPLGMGVGIFRSNIILAGGLEAVYDGYTNFPPNPRKDVYQFDSKNSTYPIPFLQQGKSCPFLAEHNGKLYVLSTFSLKFSAGHHFTPSFEMFDPKEGKWASLPEPPPFTRDYLKHDPFTAHAVVGSNIFASSIFSPIFCFNMDDPNQEWKVHEFNMDDPSQDQEWDCQGFPMEFNGQALAAETKDGDWVIFKLYATKTLLKLATTLMKTTTMSTTRTTLIWRSIIIIVLVLLVIMNGGVRLYVGI</sequence>
<evidence type="ECO:0000256" key="1">
    <source>
        <dbReference type="SAM" id="Phobius"/>
    </source>
</evidence>
<keyword evidence="1" id="KW-1133">Transmembrane helix</keyword>
<reference evidence="2 3" key="1">
    <citation type="journal article" date="2013" name="Nat. Genet.">
        <title>The high-quality draft genome of peach (Prunus persica) identifies unique patterns of genetic diversity, domestication and genome evolution.</title>
        <authorList>
            <consortium name="International Peach Genome Initiative"/>
            <person name="Verde I."/>
            <person name="Abbott A.G."/>
            <person name="Scalabrin S."/>
            <person name="Jung S."/>
            <person name="Shu S."/>
            <person name="Marroni F."/>
            <person name="Zhebentyayeva T."/>
            <person name="Dettori M.T."/>
            <person name="Grimwood J."/>
            <person name="Cattonaro F."/>
            <person name="Zuccolo A."/>
            <person name="Rossini L."/>
            <person name="Jenkins J."/>
            <person name="Vendramin E."/>
            <person name="Meisel L.A."/>
            <person name="Decroocq V."/>
            <person name="Sosinski B."/>
            <person name="Prochnik S."/>
            <person name="Mitros T."/>
            <person name="Policriti A."/>
            <person name="Cipriani G."/>
            <person name="Dondini L."/>
            <person name="Ficklin S."/>
            <person name="Goodstein D.M."/>
            <person name="Xuan P."/>
            <person name="Del Fabbro C."/>
            <person name="Aramini V."/>
            <person name="Copetti D."/>
            <person name="Gonzalez S."/>
            <person name="Horner D.S."/>
            <person name="Falchi R."/>
            <person name="Lucas S."/>
            <person name="Mica E."/>
            <person name="Maldonado J."/>
            <person name="Lazzari B."/>
            <person name="Bielenberg D."/>
            <person name="Pirona R."/>
            <person name="Miculan M."/>
            <person name="Barakat A."/>
            <person name="Testolin R."/>
            <person name="Stella A."/>
            <person name="Tartarini S."/>
            <person name="Tonutti P."/>
            <person name="Arus P."/>
            <person name="Orellana A."/>
            <person name="Wells C."/>
            <person name="Main D."/>
            <person name="Vizzotto G."/>
            <person name="Silva H."/>
            <person name="Salamini F."/>
            <person name="Schmutz J."/>
            <person name="Morgante M."/>
            <person name="Rokhsar D.S."/>
        </authorList>
    </citation>
    <scope>NUCLEOTIDE SEQUENCE [LARGE SCALE GENOMIC DNA]</scope>
    <source>
        <strain evidence="3">cv. Nemared</strain>
    </source>
</reference>